<dbReference type="PROSITE" id="PS51125">
    <property type="entry name" value="NHL"/>
    <property type="match status" value="1"/>
</dbReference>
<feature type="repeat" description="NHL" evidence="2">
    <location>
        <begin position="632"/>
        <end position="676"/>
    </location>
</feature>
<dbReference type="AlphaFoldDB" id="D2W0Y0"/>
<sequence>MSETTIPPVAISTLSHSDSSSSISSLSAQQVAPPCCFVCKEEVDVFQEAKSQCIDCNLFLCARDAAIHRKKEPSHQVIDFIGASSQSLSGSGILLGQHLHNHEGHLPPTPRQSISSSTTASPMVASTINTTGTFGGPAPLCLIHHIPINTFCGSCKKLVCSACAIEEHREGHGEVNMISKIEPEERANLEKVLQNLRDSLKEWEESHKTHDNELEEESTLIEKERTRLKEEVQVIFDGLRQSLQDRQDQLNADIDEICQKQITYTNRVIDLKKISVDYIAEFDKLAEMSGFEMMDRKLGKLPQTLQSFEDLKTFFKYLLLEEVHDVQLTNVETMLKYVQREIAQLGEIIKTDPKTKAPTPVSKSPATTPVSEQPANSSTATVTSASSTPTVTEASTPFKQYSMRFEHAGVIGKTGKEGSDNDLFKGPWDVKVSHNCGVIIVSDSRNNRIQFFDLKTKEYKATHKTPKNPRYLAIEPNFEGNNDALIYTCDNHCVYKYNLKQLLTAHEKEKVEPIWTSGKKKGSDISLFNEPAGVIVCTSRKINQMFPELAQTGGNTVFVCDGENHRVKVLKASDGKPLKVFGSKKDDKDGILFNQPEGIYLSINNNLIVSEYGSHRMHIIGIDKDNHEFVSLRVYGKEGQGSMEFINPRGIAIDETLKNVVVCDGGNNRITFFNLDSGVFTASYNGSLGKDQFGRVVGSFFDEKTGDLYLADYTNSRVVILK</sequence>
<dbReference type="Proteomes" id="UP000006671">
    <property type="component" value="Unassembled WGS sequence"/>
</dbReference>
<dbReference type="PANTHER" id="PTHR25462:SF296">
    <property type="entry name" value="MEIOTIC P26, ISOFORM F"/>
    <property type="match status" value="1"/>
</dbReference>
<dbReference type="PANTHER" id="PTHR25462">
    <property type="entry name" value="BONUS, ISOFORM C-RELATED"/>
    <property type="match status" value="1"/>
</dbReference>
<dbReference type="EMBL" id="GG738920">
    <property type="protein sequence ID" value="EFC37258.1"/>
    <property type="molecule type" value="Genomic_DNA"/>
</dbReference>
<dbReference type="Gene3D" id="2.120.10.30">
    <property type="entry name" value="TolB, C-terminal domain"/>
    <property type="match status" value="3"/>
</dbReference>
<gene>
    <name evidence="6" type="ORF">NAEGRDRAFT_59795</name>
</gene>
<dbReference type="Pfam" id="PF00643">
    <property type="entry name" value="zf-B_box"/>
    <property type="match status" value="1"/>
</dbReference>
<keyword evidence="1" id="KW-0677">Repeat</keyword>
<feature type="compositionally biased region" description="Low complexity" evidence="4">
    <location>
        <begin position="377"/>
        <end position="393"/>
    </location>
</feature>
<feature type="compositionally biased region" description="Polar residues" evidence="4">
    <location>
        <begin position="361"/>
        <end position="376"/>
    </location>
</feature>
<dbReference type="OrthoDB" id="111250at2759"/>
<evidence type="ECO:0000256" key="2">
    <source>
        <dbReference type="PROSITE-ProRule" id="PRU00504"/>
    </source>
</evidence>
<name>D2W0Y0_NAEGR</name>
<evidence type="ECO:0000256" key="3">
    <source>
        <dbReference type="SAM" id="Coils"/>
    </source>
</evidence>
<dbReference type="eggNOG" id="KOG2177">
    <property type="taxonomic scope" value="Eukaryota"/>
</dbReference>
<keyword evidence="7" id="KW-1185">Reference proteome</keyword>
<dbReference type="InterPro" id="IPR047153">
    <property type="entry name" value="TRIM45/56/19-like"/>
</dbReference>
<reference evidence="6 7" key="1">
    <citation type="journal article" date="2010" name="Cell">
        <title>The genome of Naegleria gruberi illuminates early eukaryotic versatility.</title>
        <authorList>
            <person name="Fritz-Laylin L.K."/>
            <person name="Prochnik S.E."/>
            <person name="Ginger M.L."/>
            <person name="Dacks J.B."/>
            <person name="Carpenter M.L."/>
            <person name="Field M.C."/>
            <person name="Kuo A."/>
            <person name="Paredez A."/>
            <person name="Chapman J."/>
            <person name="Pham J."/>
            <person name="Shu S."/>
            <person name="Neupane R."/>
            <person name="Cipriano M."/>
            <person name="Mancuso J."/>
            <person name="Tu H."/>
            <person name="Salamov A."/>
            <person name="Lindquist E."/>
            <person name="Shapiro H."/>
            <person name="Lucas S."/>
            <person name="Grigoriev I.V."/>
            <person name="Cande W.Z."/>
            <person name="Fulton C."/>
            <person name="Rokhsar D.S."/>
            <person name="Dawson S.C."/>
        </authorList>
    </citation>
    <scope>NUCLEOTIDE SEQUENCE [LARGE SCALE GENOMIC DNA]</scope>
    <source>
        <strain evidence="6 7">NEG-M</strain>
    </source>
</reference>
<dbReference type="Gene3D" id="3.30.160.60">
    <property type="entry name" value="Classic Zinc Finger"/>
    <property type="match status" value="1"/>
</dbReference>
<keyword evidence="3" id="KW-0175">Coiled coil</keyword>
<evidence type="ECO:0000256" key="4">
    <source>
        <dbReference type="SAM" id="MobiDB-lite"/>
    </source>
</evidence>
<dbReference type="CDD" id="cd05819">
    <property type="entry name" value="NHL"/>
    <property type="match status" value="1"/>
</dbReference>
<evidence type="ECO:0000259" key="5">
    <source>
        <dbReference type="Pfam" id="PF00643"/>
    </source>
</evidence>
<accession>D2W0Y0</accession>
<evidence type="ECO:0000256" key="1">
    <source>
        <dbReference type="ARBA" id="ARBA00022737"/>
    </source>
</evidence>
<dbReference type="InParanoid" id="D2W0Y0"/>
<dbReference type="InterPro" id="IPR001258">
    <property type="entry name" value="NHL_repeat"/>
</dbReference>
<dbReference type="GeneID" id="8856863"/>
<organism evidence="7">
    <name type="scientific">Naegleria gruberi</name>
    <name type="common">Amoeba</name>
    <dbReference type="NCBI Taxonomy" id="5762"/>
    <lineage>
        <taxon>Eukaryota</taxon>
        <taxon>Discoba</taxon>
        <taxon>Heterolobosea</taxon>
        <taxon>Tetramitia</taxon>
        <taxon>Eutetramitia</taxon>
        <taxon>Vahlkampfiidae</taxon>
        <taxon>Naegleria</taxon>
    </lineage>
</organism>
<dbReference type="SUPFAM" id="SSF57845">
    <property type="entry name" value="B-box zinc-binding domain"/>
    <property type="match status" value="1"/>
</dbReference>
<feature type="coiled-coil region" evidence="3">
    <location>
        <begin position="186"/>
        <end position="260"/>
    </location>
</feature>
<evidence type="ECO:0000313" key="7">
    <source>
        <dbReference type="Proteomes" id="UP000006671"/>
    </source>
</evidence>
<proteinExistence type="predicted"/>
<dbReference type="GO" id="GO:0008270">
    <property type="term" value="F:zinc ion binding"/>
    <property type="evidence" value="ECO:0007669"/>
    <property type="project" value="InterPro"/>
</dbReference>
<dbReference type="VEuPathDB" id="AmoebaDB:NAEGRDRAFT_59795"/>
<dbReference type="KEGG" id="ngr:NAEGRDRAFT_59795"/>
<feature type="region of interest" description="Disordered" evidence="4">
    <location>
        <begin position="351"/>
        <end position="393"/>
    </location>
</feature>
<dbReference type="SUPFAM" id="SSF75011">
    <property type="entry name" value="3-carboxy-cis,cis-mucoante lactonizing enzyme"/>
    <property type="match status" value="1"/>
</dbReference>
<dbReference type="OMA" id="GRCDTHA"/>
<protein>
    <submittedName>
        <fullName evidence="6">Predicted protein</fullName>
    </submittedName>
</protein>
<dbReference type="InterPro" id="IPR000315">
    <property type="entry name" value="Znf_B-box"/>
</dbReference>
<dbReference type="InterPro" id="IPR011042">
    <property type="entry name" value="6-blade_b-propeller_TolB-like"/>
</dbReference>
<dbReference type="RefSeq" id="XP_002670002.1">
    <property type="nucleotide sequence ID" value="XM_002669956.1"/>
</dbReference>
<evidence type="ECO:0000313" key="6">
    <source>
        <dbReference type="EMBL" id="EFC37258.1"/>
    </source>
</evidence>
<feature type="domain" description="B box-type" evidence="5">
    <location>
        <begin position="139"/>
        <end position="173"/>
    </location>
</feature>